<dbReference type="EMBL" id="VNKQ01000009">
    <property type="protein sequence ID" value="KAG0648947.1"/>
    <property type="molecule type" value="Genomic_DNA"/>
</dbReference>
<feature type="compositionally biased region" description="Polar residues" evidence="1">
    <location>
        <begin position="1"/>
        <end position="16"/>
    </location>
</feature>
<evidence type="ECO:0000313" key="3">
    <source>
        <dbReference type="Proteomes" id="UP000785200"/>
    </source>
</evidence>
<dbReference type="OrthoDB" id="2017405at2759"/>
<comment type="caution">
    <text evidence="2">The sequence shown here is derived from an EMBL/GenBank/DDBJ whole genome shotgun (WGS) entry which is preliminary data.</text>
</comment>
<name>A0A9P6VJ67_9HELO</name>
<dbReference type="PANTHER" id="PTHR28052">
    <property type="entry name" value="UPF0545 PROTEIN C22ORF39"/>
    <property type="match status" value="1"/>
</dbReference>
<organism evidence="2 3">
    <name type="scientific">Hyphodiscus hymeniophilus</name>
    <dbReference type="NCBI Taxonomy" id="353542"/>
    <lineage>
        <taxon>Eukaryota</taxon>
        <taxon>Fungi</taxon>
        <taxon>Dikarya</taxon>
        <taxon>Ascomycota</taxon>
        <taxon>Pezizomycotina</taxon>
        <taxon>Leotiomycetes</taxon>
        <taxon>Helotiales</taxon>
        <taxon>Hyphodiscaceae</taxon>
        <taxon>Hyphodiscus</taxon>
    </lineage>
</organism>
<accession>A0A9P6VJ67</accession>
<evidence type="ECO:0000313" key="2">
    <source>
        <dbReference type="EMBL" id="KAG0648947.1"/>
    </source>
</evidence>
<feature type="region of interest" description="Disordered" evidence="1">
    <location>
        <begin position="1"/>
        <end position="99"/>
    </location>
</feature>
<gene>
    <name evidence="2" type="ORF">D0Z07_4809</name>
</gene>
<reference evidence="2" key="1">
    <citation type="submission" date="2019-07" db="EMBL/GenBank/DDBJ databases">
        <title>Hyphodiscus hymeniophilus genome sequencing and assembly.</title>
        <authorList>
            <person name="Kramer G."/>
            <person name="Nodwell J."/>
        </authorList>
    </citation>
    <scope>NUCLEOTIDE SEQUENCE</scope>
    <source>
        <strain evidence="2">ATCC 34498</strain>
    </source>
</reference>
<sequence length="238" mass="27490">MGWLWSSTSSAQTDTNALPPPNITSQAPSSSSTTPPSSAPLSNDELAERDFRSFLDALEADTRPSSTKYSRVPKIPPPASSSQSPSSISHPSEEETLSEQLLPRTMSCRTAFDAAFYCNSLGGQFNNLYRYGTVRSCSENWNDFWFCMRTRTFSAPQKEEAIRGRYREKEKMRYERRQDEELGREWVPKSSEDVWKSRERKMEWGKAFSESYEEFDGDDGEWNRVQKERRTHNRTMRS</sequence>
<dbReference type="Pfam" id="PF11326">
    <property type="entry name" value="PANTS-like"/>
    <property type="match status" value="1"/>
</dbReference>
<feature type="compositionally biased region" description="Low complexity" evidence="1">
    <location>
        <begin position="24"/>
        <end position="42"/>
    </location>
</feature>
<proteinExistence type="predicted"/>
<protein>
    <submittedName>
        <fullName evidence="2">Early meiotic induction 1</fullName>
    </submittedName>
</protein>
<feature type="compositionally biased region" description="Basic residues" evidence="1">
    <location>
        <begin position="229"/>
        <end position="238"/>
    </location>
</feature>
<dbReference type="InterPro" id="IPR021475">
    <property type="entry name" value="Pants/Emi1-like"/>
</dbReference>
<feature type="region of interest" description="Disordered" evidence="1">
    <location>
        <begin position="213"/>
        <end position="238"/>
    </location>
</feature>
<keyword evidence="3" id="KW-1185">Reference proteome</keyword>
<evidence type="ECO:0000256" key="1">
    <source>
        <dbReference type="SAM" id="MobiDB-lite"/>
    </source>
</evidence>
<feature type="compositionally biased region" description="Low complexity" evidence="1">
    <location>
        <begin position="80"/>
        <end position="90"/>
    </location>
</feature>
<dbReference type="Proteomes" id="UP000785200">
    <property type="component" value="Unassembled WGS sequence"/>
</dbReference>
<dbReference type="PANTHER" id="PTHR28052:SF1">
    <property type="entry name" value="UPF0545 PROTEIN C22ORF39"/>
    <property type="match status" value="1"/>
</dbReference>
<dbReference type="AlphaFoldDB" id="A0A9P6VJ67"/>